<dbReference type="InterPro" id="IPR036291">
    <property type="entry name" value="NAD(P)-bd_dom_sf"/>
</dbReference>
<dbReference type="Gene3D" id="3.40.50.720">
    <property type="entry name" value="NAD(P)-binding Rossmann-like Domain"/>
    <property type="match status" value="1"/>
</dbReference>
<dbReference type="Pfam" id="PF02254">
    <property type="entry name" value="TrkA_N"/>
    <property type="match status" value="1"/>
</dbReference>
<protein>
    <recommendedName>
        <fullName evidence="1">RCK N-terminal domain-containing protein</fullName>
    </recommendedName>
</protein>
<sequence length="169" mass="18492">MITSRPPYARSSGLELVVVDKNIEKIELFKKMGYSAFVGDFCLLNVLKDAGISRAEVILLMVPDFRTTGRALGAINRLKAELKIDPVVVARVLDEAETVEVKRLGASDALPSSQILANFTLSRFEELKGMVKEKRLRALLRELSGGRIAIVLQTNPDPDGIASGVALKR</sequence>
<feature type="non-terminal residue" evidence="2">
    <location>
        <position position="169"/>
    </location>
</feature>
<comment type="caution">
    <text evidence="2">The sequence shown here is derived from an EMBL/GenBank/DDBJ whole genome shotgun (WGS) entry which is preliminary data.</text>
</comment>
<dbReference type="GO" id="GO:0006813">
    <property type="term" value="P:potassium ion transport"/>
    <property type="evidence" value="ECO:0007669"/>
    <property type="project" value="InterPro"/>
</dbReference>
<accession>X1I8J9</accession>
<name>X1I8J9_9ZZZZ</name>
<feature type="domain" description="RCK N-terminal" evidence="1">
    <location>
        <begin position="15"/>
        <end position="109"/>
    </location>
</feature>
<dbReference type="InterPro" id="IPR003148">
    <property type="entry name" value="RCK_N"/>
</dbReference>
<dbReference type="SUPFAM" id="SSF51735">
    <property type="entry name" value="NAD(P)-binding Rossmann-fold domains"/>
    <property type="match status" value="1"/>
</dbReference>
<dbReference type="AlphaFoldDB" id="X1I8J9"/>
<evidence type="ECO:0000259" key="1">
    <source>
        <dbReference type="Pfam" id="PF02254"/>
    </source>
</evidence>
<organism evidence="2">
    <name type="scientific">marine sediment metagenome</name>
    <dbReference type="NCBI Taxonomy" id="412755"/>
    <lineage>
        <taxon>unclassified sequences</taxon>
        <taxon>metagenomes</taxon>
        <taxon>ecological metagenomes</taxon>
    </lineage>
</organism>
<evidence type="ECO:0000313" key="2">
    <source>
        <dbReference type="EMBL" id="GAH78746.1"/>
    </source>
</evidence>
<gene>
    <name evidence="2" type="ORF">S03H2_66195</name>
</gene>
<dbReference type="EMBL" id="BARU01043193">
    <property type="protein sequence ID" value="GAH78746.1"/>
    <property type="molecule type" value="Genomic_DNA"/>
</dbReference>
<proteinExistence type="predicted"/>
<reference evidence="2" key="1">
    <citation type="journal article" date="2014" name="Front. Microbiol.">
        <title>High frequency of phylogenetically diverse reductive dehalogenase-homologous genes in deep subseafloor sedimentary metagenomes.</title>
        <authorList>
            <person name="Kawai M."/>
            <person name="Futagami T."/>
            <person name="Toyoda A."/>
            <person name="Takaki Y."/>
            <person name="Nishi S."/>
            <person name="Hori S."/>
            <person name="Arai W."/>
            <person name="Tsubouchi T."/>
            <person name="Morono Y."/>
            <person name="Uchiyama I."/>
            <person name="Ito T."/>
            <person name="Fujiyama A."/>
            <person name="Inagaki F."/>
            <person name="Takami H."/>
        </authorList>
    </citation>
    <scope>NUCLEOTIDE SEQUENCE</scope>
    <source>
        <strain evidence="2">Expedition CK06-06</strain>
    </source>
</reference>